<dbReference type="Proteomes" id="UP000052013">
    <property type="component" value="Unassembled WGS sequence"/>
</dbReference>
<protein>
    <recommendedName>
        <fullName evidence="3">DUF5776 domain-containing protein</fullName>
    </recommendedName>
</protein>
<feature type="chain" id="PRO_5039432046" description="DUF5776 domain-containing protein" evidence="2">
    <location>
        <begin position="33"/>
        <end position="703"/>
    </location>
</feature>
<accession>A0A0R1SQS5</accession>
<evidence type="ECO:0000259" key="3">
    <source>
        <dbReference type="Pfam" id="PF19087"/>
    </source>
</evidence>
<feature type="region of interest" description="Disordered" evidence="1">
    <location>
        <begin position="493"/>
        <end position="543"/>
    </location>
</feature>
<sequence>MIYLSTDTHRGLKHLFKIALLSATFFTFGATAVATTASADDTSGVPAVYNGKNPQRDMVTNVSSDGQTQPQQYFTSWFSLAGQDSNYTGPTTGSNPNSILNLDDYTKDPSSLYEHLLIKNDSNKPMKFSIDLCLPQFWRGKPTVNTNWPVYGSDKIATPTAGSTTQGLDVKYSSFTKYYIPQENVTAADLQDLGKISVGGTLQSQEHYQLDVPLKLIDPENIELDDLLNGAKFNSVTINNQSNGYYVDHVRFARGVNAYKQLGINGTNKYVVTYRTNDKPAKYYHAADIQNLMPVIKPDDTVVNDFGGYDPKNNDFPYIYTGGGNFFLNYQTIKDINGNNLVQTFQNNGYAAPYNDKLGTIFPYYAWSYMNKINDSGSTSEGDWGNMDGISNYGMQIVKVIDVNGINDQDQLFLNPGAKWNPMDNVKIWNPQQTYQELLPNAKPTVTSTRPLNADGTLNTNQTGSFDITYNYPFTYTNGNKVTFKKTIHVIVGNNSGGGTTTTPSDTTGSSSSSTTTGSSSSTSSSSSSTPTTTTKPSTSVGPNIAVKGEAVYATKKIGLYKSTNFTKSKRIAWYPKQKRVNRPMFVVTGYKRAANGALRYKVRDVNHGRKTAGKKGYITASRKYVVPVYYASVPKSKKITVISRKGINTYKSANLTGKAKHYKKGVRLTVKKLVKHNLTTRYQLSNGHFVTANKKLVIAGNY</sequence>
<organism evidence="4 5">
    <name type="scientific">Lentilactobacillus diolivorans DSM 14421</name>
    <dbReference type="NCBI Taxonomy" id="1423739"/>
    <lineage>
        <taxon>Bacteria</taxon>
        <taxon>Bacillati</taxon>
        <taxon>Bacillota</taxon>
        <taxon>Bacilli</taxon>
        <taxon>Lactobacillales</taxon>
        <taxon>Lactobacillaceae</taxon>
        <taxon>Lentilactobacillus</taxon>
    </lineage>
</organism>
<dbReference type="InterPro" id="IPR013783">
    <property type="entry name" value="Ig-like_fold"/>
</dbReference>
<feature type="signal peptide" evidence="2">
    <location>
        <begin position="1"/>
        <end position="32"/>
    </location>
</feature>
<comment type="caution">
    <text evidence="4">The sequence shown here is derived from an EMBL/GenBank/DDBJ whole genome shotgun (WGS) entry which is preliminary data.</text>
</comment>
<proteinExistence type="predicted"/>
<keyword evidence="2" id="KW-0732">Signal</keyword>
<dbReference type="STRING" id="1423739.FC85_GL002415"/>
<dbReference type="AlphaFoldDB" id="A0A0R1SQS5"/>
<name>A0A0R1SQS5_9LACO</name>
<dbReference type="PATRIC" id="fig|1423739.3.peg.2511"/>
<feature type="domain" description="DUF5776" evidence="3">
    <location>
        <begin position="630"/>
        <end position="698"/>
    </location>
</feature>
<dbReference type="Pfam" id="PF19087">
    <property type="entry name" value="DUF5776"/>
    <property type="match status" value="1"/>
</dbReference>
<dbReference type="InterPro" id="IPR044081">
    <property type="entry name" value="DUF5776"/>
</dbReference>
<feature type="compositionally biased region" description="Low complexity" evidence="1">
    <location>
        <begin position="501"/>
        <end position="540"/>
    </location>
</feature>
<evidence type="ECO:0000313" key="5">
    <source>
        <dbReference type="Proteomes" id="UP000052013"/>
    </source>
</evidence>
<evidence type="ECO:0000313" key="4">
    <source>
        <dbReference type="EMBL" id="KRL68597.1"/>
    </source>
</evidence>
<reference evidence="4 5" key="1">
    <citation type="journal article" date="2015" name="Genome Announc.">
        <title>Expanding the biotechnology potential of lactobacilli through comparative genomics of 213 strains and associated genera.</title>
        <authorList>
            <person name="Sun Z."/>
            <person name="Harris H.M."/>
            <person name="McCann A."/>
            <person name="Guo C."/>
            <person name="Argimon S."/>
            <person name="Zhang W."/>
            <person name="Yang X."/>
            <person name="Jeffery I.B."/>
            <person name="Cooney J.C."/>
            <person name="Kagawa T.F."/>
            <person name="Liu W."/>
            <person name="Song Y."/>
            <person name="Salvetti E."/>
            <person name="Wrobel A."/>
            <person name="Rasinkangas P."/>
            <person name="Parkhill J."/>
            <person name="Rea M.C."/>
            <person name="O'Sullivan O."/>
            <person name="Ritari J."/>
            <person name="Douillard F.P."/>
            <person name="Paul Ross R."/>
            <person name="Yang R."/>
            <person name="Briner A.E."/>
            <person name="Felis G.E."/>
            <person name="de Vos W.M."/>
            <person name="Barrangou R."/>
            <person name="Klaenhammer T.R."/>
            <person name="Caufield P.W."/>
            <person name="Cui Y."/>
            <person name="Zhang H."/>
            <person name="O'Toole P.W."/>
        </authorList>
    </citation>
    <scope>NUCLEOTIDE SEQUENCE [LARGE SCALE GENOMIC DNA]</scope>
    <source>
        <strain evidence="4 5">DSM 14421</strain>
    </source>
</reference>
<gene>
    <name evidence="4" type="ORF">FC85_GL002415</name>
</gene>
<evidence type="ECO:0000256" key="1">
    <source>
        <dbReference type="SAM" id="MobiDB-lite"/>
    </source>
</evidence>
<dbReference type="Gene3D" id="2.60.40.10">
    <property type="entry name" value="Immunoglobulins"/>
    <property type="match status" value="1"/>
</dbReference>
<evidence type="ECO:0000256" key="2">
    <source>
        <dbReference type="SAM" id="SignalP"/>
    </source>
</evidence>
<dbReference type="EMBL" id="AZEY01000023">
    <property type="protein sequence ID" value="KRL68597.1"/>
    <property type="molecule type" value="Genomic_DNA"/>
</dbReference>